<keyword evidence="8" id="KW-0934">Plastid</keyword>
<proteinExistence type="predicted"/>
<comment type="function">
    <text evidence="1">High-conductance voltage-dependent solute channel with a slight selectivity for cations transporting triosephosphates, dicarboxylic acids, ATP, inorganic phosphate (Pi), sugars, and positively or negatively charged amino acids.</text>
</comment>
<evidence type="ECO:0000256" key="5">
    <source>
        <dbReference type="ARBA" id="ARBA00022448"/>
    </source>
</evidence>
<evidence type="ECO:0000256" key="7">
    <source>
        <dbReference type="ARBA" id="ARBA00022528"/>
    </source>
</evidence>
<dbReference type="GO" id="GO:0009707">
    <property type="term" value="C:chloroplast outer membrane"/>
    <property type="evidence" value="ECO:0007669"/>
    <property type="project" value="UniProtKB-SubCell"/>
</dbReference>
<evidence type="ECO:0000256" key="11">
    <source>
        <dbReference type="ARBA" id="ARBA00023065"/>
    </source>
</evidence>
<evidence type="ECO:0000256" key="4">
    <source>
        <dbReference type="ARBA" id="ARBA00011593"/>
    </source>
</evidence>
<comment type="subunit">
    <text evidence="4">Homooligomers form large rather nonselective pores in plastidial outer membranes.</text>
</comment>
<keyword evidence="7" id="KW-0150">Chloroplast</keyword>
<dbReference type="GO" id="GO:0015288">
    <property type="term" value="F:porin activity"/>
    <property type="evidence" value="ECO:0007669"/>
    <property type="project" value="UniProtKB-KW"/>
</dbReference>
<evidence type="ECO:0000313" key="14">
    <source>
        <dbReference type="EMBL" id="PKA53621.1"/>
    </source>
</evidence>
<name>A0A2I0ADI9_9ASPA</name>
<keyword evidence="9" id="KW-0812">Transmembrane</keyword>
<evidence type="ECO:0000256" key="13">
    <source>
        <dbReference type="ARBA" id="ARBA00023136"/>
    </source>
</evidence>
<dbReference type="GO" id="GO:0022843">
    <property type="term" value="F:voltage-gated monoatomic cation channel activity"/>
    <property type="evidence" value="ECO:0007669"/>
    <property type="project" value="InterPro"/>
</dbReference>
<dbReference type="GO" id="GO:0034426">
    <property type="term" value="C:etioplast membrane"/>
    <property type="evidence" value="ECO:0007669"/>
    <property type="project" value="UniProtKB-SubCell"/>
</dbReference>
<keyword evidence="10" id="KW-1002">Plastid outer membrane</keyword>
<evidence type="ECO:0000256" key="9">
    <source>
        <dbReference type="ARBA" id="ARBA00022692"/>
    </source>
</evidence>
<dbReference type="InterPro" id="IPR034626">
    <property type="entry name" value="OEP24"/>
</dbReference>
<dbReference type="PANTHER" id="PTHR35284:SF1">
    <property type="entry name" value="OUTER ENVELOPE PORE PROTEIN 24A, CHLOROPLASTIC-RELATED"/>
    <property type="match status" value="1"/>
</dbReference>
<dbReference type="Proteomes" id="UP000236161">
    <property type="component" value="Unassembled WGS sequence"/>
</dbReference>
<evidence type="ECO:0000256" key="12">
    <source>
        <dbReference type="ARBA" id="ARBA00023114"/>
    </source>
</evidence>
<keyword evidence="11" id="KW-0406">Ion transport</keyword>
<keyword evidence="6" id="KW-1134">Transmembrane beta strand</keyword>
<evidence type="ECO:0000256" key="2">
    <source>
        <dbReference type="ARBA" id="ARBA00004396"/>
    </source>
</evidence>
<evidence type="ECO:0000256" key="8">
    <source>
        <dbReference type="ARBA" id="ARBA00022640"/>
    </source>
</evidence>
<evidence type="ECO:0000256" key="6">
    <source>
        <dbReference type="ARBA" id="ARBA00022452"/>
    </source>
</evidence>
<protein>
    <submittedName>
        <fullName evidence="14">Outer envelope pore protein 24, chloroplastic</fullName>
    </submittedName>
</protein>
<dbReference type="PANTHER" id="PTHR35284">
    <property type="entry name" value="OUTER ENVELOPE PORE PROTEIN 24A, CHLOROPLASTIC-RELATED"/>
    <property type="match status" value="1"/>
</dbReference>
<gene>
    <name evidence="14" type="primary">OEP24</name>
    <name evidence="14" type="ORF">AXF42_Ash009117</name>
</gene>
<dbReference type="GO" id="GO:0034765">
    <property type="term" value="P:regulation of monoatomic ion transmembrane transport"/>
    <property type="evidence" value="ECO:0007669"/>
    <property type="project" value="InterPro"/>
</dbReference>
<evidence type="ECO:0000256" key="1">
    <source>
        <dbReference type="ARBA" id="ARBA00002327"/>
    </source>
</evidence>
<evidence type="ECO:0000256" key="3">
    <source>
        <dbReference type="ARBA" id="ARBA00004441"/>
    </source>
</evidence>
<keyword evidence="15" id="KW-1185">Reference proteome</keyword>
<dbReference type="EMBL" id="KZ451993">
    <property type="protein sequence ID" value="PKA53621.1"/>
    <property type="molecule type" value="Genomic_DNA"/>
</dbReference>
<evidence type="ECO:0000313" key="15">
    <source>
        <dbReference type="Proteomes" id="UP000236161"/>
    </source>
</evidence>
<sequence>MKASLKGRYEPERASATATFTVAAGDAYLKTSMTEATFAKGPSLNGLAFSLEKPGCFIIDYIVPKQDFRFQFMNTVRLLEKPVSMTYTHLLGARQTAVDGSVAFDPANKLSVNYSFASGNCKVKYVYAHGDLRRTLLEPVYDLTNNTWDFAASRKFEGGDTLKATYQTSSKVLGLEWNRDSKINGCFKISAAFNLAESNLMPKLMAESTLNYEI</sequence>
<keyword evidence="5" id="KW-0813">Transport</keyword>
<reference evidence="14 15" key="1">
    <citation type="journal article" date="2017" name="Nature">
        <title>The Apostasia genome and the evolution of orchids.</title>
        <authorList>
            <person name="Zhang G.Q."/>
            <person name="Liu K.W."/>
            <person name="Li Z."/>
            <person name="Lohaus R."/>
            <person name="Hsiao Y.Y."/>
            <person name="Niu S.C."/>
            <person name="Wang J.Y."/>
            <person name="Lin Y.C."/>
            <person name="Xu Q."/>
            <person name="Chen L.J."/>
            <person name="Yoshida K."/>
            <person name="Fujiwara S."/>
            <person name="Wang Z.W."/>
            <person name="Zhang Y.Q."/>
            <person name="Mitsuda N."/>
            <person name="Wang M."/>
            <person name="Liu G.H."/>
            <person name="Pecoraro L."/>
            <person name="Huang H.X."/>
            <person name="Xiao X.J."/>
            <person name="Lin M."/>
            <person name="Wu X.Y."/>
            <person name="Wu W.L."/>
            <person name="Chen Y.Y."/>
            <person name="Chang S.B."/>
            <person name="Sakamoto S."/>
            <person name="Ohme-Takagi M."/>
            <person name="Yagi M."/>
            <person name="Zeng S.J."/>
            <person name="Shen C.Y."/>
            <person name="Yeh C.M."/>
            <person name="Luo Y.B."/>
            <person name="Tsai W.C."/>
            <person name="Van de Peer Y."/>
            <person name="Liu Z.J."/>
        </authorList>
    </citation>
    <scope>NUCLEOTIDE SEQUENCE [LARGE SCALE GENOMIC DNA]</scope>
    <source>
        <strain evidence="15">cv. Shenzhen</strain>
        <tissue evidence="14">Stem</tissue>
    </source>
</reference>
<dbReference type="AlphaFoldDB" id="A0A2I0ADI9"/>
<evidence type="ECO:0000256" key="10">
    <source>
        <dbReference type="ARBA" id="ARBA00022805"/>
    </source>
</evidence>
<comment type="subcellular location">
    <subcellularLocation>
        <location evidence="2">Plastid</location>
        <location evidence="2">Chloroplast outer membrane</location>
        <topology evidence="2">Multi-pass membrane protein</topology>
    </subcellularLocation>
    <subcellularLocation>
        <location evidence="3">Plastid</location>
        <location evidence="3">Etioplast membrane</location>
        <topology evidence="3">Multi-pass membrane protein</topology>
    </subcellularLocation>
</comment>
<dbReference type="OrthoDB" id="1185978at2759"/>
<dbReference type="GO" id="GO:0046930">
    <property type="term" value="C:pore complex"/>
    <property type="evidence" value="ECO:0007669"/>
    <property type="project" value="UniProtKB-KW"/>
</dbReference>
<accession>A0A2I0ADI9</accession>
<keyword evidence="13" id="KW-0472">Membrane</keyword>
<organism evidence="14 15">
    <name type="scientific">Apostasia shenzhenica</name>
    <dbReference type="NCBI Taxonomy" id="1088818"/>
    <lineage>
        <taxon>Eukaryota</taxon>
        <taxon>Viridiplantae</taxon>
        <taxon>Streptophyta</taxon>
        <taxon>Embryophyta</taxon>
        <taxon>Tracheophyta</taxon>
        <taxon>Spermatophyta</taxon>
        <taxon>Magnoliopsida</taxon>
        <taxon>Liliopsida</taxon>
        <taxon>Asparagales</taxon>
        <taxon>Orchidaceae</taxon>
        <taxon>Apostasioideae</taxon>
        <taxon>Apostasia</taxon>
    </lineage>
</organism>
<dbReference type="STRING" id="1088818.A0A2I0ADI9"/>
<keyword evidence="12" id="KW-0626">Porin</keyword>